<evidence type="ECO:0000313" key="4">
    <source>
        <dbReference type="Proteomes" id="UP000490939"/>
    </source>
</evidence>
<evidence type="ECO:0000256" key="2">
    <source>
        <dbReference type="SAM" id="Phobius"/>
    </source>
</evidence>
<organism evidence="3 4">
    <name type="scientific">Venturia inaequalis</name>
    <name type="common">Apple scab fungus</name>
    <dbReference type="NCBI Taxonomy" id="5025"/>
    <lineage>
        <taxon>Eukaryota</taxon>
        <taxon>Fungi</taxon>
        <taxon>Dikarya</taxon>
        <taxon>Ascomycota</taxon>
        <taxon>Pezizomycotina</taxon>
        <taxon>Dothideomycetes</taxon>
        <taxon>Pleosporomycetidae</taxon>
        <taxon>Venturiales</taxon>
        <taxon>Venturiaceae</taxon>
        <taxon>Venturia</taxon>
    </lineage>
</organism>
<accession>A0A8H3V9T0</accession>
<feature type="transmembrane region" description="Helical" evidence="2">
    <location>
        <begin position="65"/>
        <end position="86"/>
    </location>
</feature>
<keyword evidence="2" id="KW-0812">Transmembrane</keyword>
<dbReference type="Proteomes" id="UP000490939">
    <property type="component" value="Unassembled WGS sequence"/>
</dbReference>
<gene>
    <name evidence="3" type="ORF">EG327_004921</name>
</gene>
<comment type="caution">
    <text evidence="3">The sequence shown here is derived from an EMBL/GenBank/DDBJ whole genome shotgun (WGS) entry which is preliminary data.</text>
</comment>
<dbReference type="AlphaFoldDB" id="A0A8H3V9T0"/>
<keyword evidence="2" id="KW-0472">Membrane</keyword>
<name>A0A8H3V9T0_VENIN</name>
<evidence type="ECO:0000256" key="1">
    <source>
        <dbReference type="SAM" id="MobiDB-lite"/>
    </source>
</evidence>
<feature type="region of interest" description="Disordered" evidence="1">
    <location>
        <begin position="27"/>
        <end position="50"/>
    </location>
</feature>
<feature type="transmembrane region" description="Helical" evidence="2">
    <location>
        <begin position="125"/>
        <end position="150"/>
    </location>
</feature>
<proteinExistence type="predicted"/>
<keyword evidence="4" id="KW-1185">Reference proteome</keyword>
<reference evidence="3 4" key="1">
    <citation type="submission" date="2019-07" db="EMBL/GenBank/DDBJ databases">
        <title>Venturia inaequalis Genome Resource.</title>
        <authorList>
            <person name="Lichtner F.J."/>
        </authorList>
    </citation>
    <scope>NUCLEOTIDE SEQUENCE [LARGE SCALE GENOMIC DNA]</scope>
    <source>
        <strain evidence="3 4">DMI_063113</strain>
    </source>
</reference>
<evidence type="ECO:0000313" key="3">
    <source>
        <dbReference type="EMBL" id="KAE9984710.1"/>
    </source>
</evidence>
<protein>
    <submittedName>
        <fullName evidence="3">Uncharacterized protein</fullName>
    </submittedName>
</protein>
<dbReference type="EMBL" id="WNWR01000289">
    <property type="protein sequence ID" value="KAE9984710.1"/>
    <property type="molecule type" value="Genomic_DNA"/>
</dbReference>
<sequence length="181" mass="20263">MEAISCQHESAIIIGSDQVRELENDLEARESNAENLSPTVNEGAVEATTNDKEAPASASMWMMNLYAWSFVIIACVVAMISIMSIIDIGERHYKAVISAGKRILVVLKKATKGLRKAFARHPFRVTLIIAVLVYAVLALVACLRFVYALYFVLQEFRLMVPEIYQELRDMRELAQQLAALV</sequence>
<keyword evidence="2" id="KW-1133">Transmembrane helix</keyword>